<dbReference type="PANTHER" id="PTHR43845">
    <property type="entry name" value="BLR5969 PROTEIN"/>
    <property type="match status" value="1"/>
</dbReference>
<dbReference type="STRING" id="1619013.UT41_C0001G0010"/>
<evidence type="ECO:0000313" key="1">
    <source>
        <dbReference type="EMBL" id="KKR12466.1"/>
    </source>
</evidence>
<gene>
    <name evidence="1" type="ORF">UT41_C0001G0010</name>
</gene>
<dbReference type="SUPFAM" id="SSF56801">
    <property type="entry name" value="Acetyl-CoA synthetase-like"/>
    <property type="match status" value="1"/>
</dbReference>
<protein>
    <submittedName>
        <fullName evidence="1">Phenylacetate-CoA ligase</fullName>
    </submittedName>
</protein>
<name>A0A0G0NI13_9BACT</name>
<dbReference type="GO" id="GO:0016874">
    <property type="term" value="F:ligase activity"/>
    <property type="evidence" value="ECO:0007669"/>
    <property type="project" value="UniProtKB-KW"/>
</dbReference>
<organism evidence="1 2">
    <name type="scientific">Candidatus Wolfebacteria bacterium GW2011_GWC2_39_22</name>
    <dbReference type="NCBI Taxonomy" id="1619013"/>
    <lineage>
        <taxon>Bacteria</taxon>
        <taxon>Candidatus Wolfeibacteriota</taxon>
    </lineage>
</organism>
<accession>A0A0G0NI13</accession>
<reference evidence="1 2" key="1">
    <citation type="journal article" date="2015" name="Nature">
        <title>rRNA introns, odd ribosomes, and small enigmatic genomes across a large radiation of phyla.</title>
        <authorList>
            <person name="Brown C.T."/>
            <person name="Hug L.A."/>
            <person name="Thomas B.C."/>
            <person name="Sharon I."/>
            <person name="Castelle C.J."/>
            <person name="Singh A."/>
            <person name="Wilkins M.J."/>
            <person name="Williams K.H."/>
            <person name="Banfield J.F."/>
        </authorList>
    </citation>
    <scope>NUCLEOTIDE SEQUENCE [LARGE SCALE GENOMIC DNA]</scope>
</reference>
<dbReference type="Gene3D" id="3.40.50.12780">
    <property type="entry name" value="N-terminal domain of ligase-like"/>
    <property type="match status" value="1"/>
</dbReference>
<sequence length="437" mass="48851">MESTNFDSIPLEELNKALSFALHNDYSSFYNQLHGEPRLPVTSYEEFTRIPFLEKADILAVPLTARIFIPEEDVAYYSMSSGTTQAKKPTIIPHATFYLDVFSKYWFIEEELREFGARKLMLLLPPLAPVFIRSFLVEKKYPSVIGGDINKLNPMAMMAKEVGTQGLITTATILEAFIHELRACEFDCAGVTWISLGSEYCSEAKLAHFKSVFPNAFFNFRFGTSEIGFGRGYRCRHLANEKSPSTFHPFEGALLEICAPDGTLTPWGVPGEIVHTDLTKKAFPMIRYKTGDIGSLERIACPCGNPFTLVLGGRAGFDVLHAFGVILHTEAIANAVATVKDSIEQTFQMHVFEEQTPRGVLPRLELHLRPQVGQLNLKNDPTFTALINKKISASLHLSAKSTLQDLVEKGVFLPLTIVFVDAWKSDTKTKHIISHLQ</sequence>
<dbReference type="Proteomes" id="UP000034665">
    <property type="component" value="Unassembled WGS sequence"/>
</dbReference>
<proteinExistence type="predicted"/>
<dbReference type="AlphaFoldDB" id="A0A0G0NI13"/>
<dbReference type="EMBL" id="LBWR01000001">
    <property type="protein sequence ID" value="KKR12466.1"/>
    <property type="molecule type" value="Genomic_DNA"/>
</dbReference>
<dbReference type="InterPro" id="IPR042099">
    <property type="entry name" value="ANL_N_sf"/>
</dbReference>
<keyword evidence="1" id="KW-0436">Ligase</keyword>
<comment type="caution">
    <text evidence="1">The sequence shown here is derived from an EMBL/GenBank/DDBJ whole genome shotgun (WGS) entry which is preliminary data.</text>
</comment>
<evidence type="ECO:0000313" key="2">
    <source>
        <dbReference type="Proteomes" id="UP000034665"/>
    </source>
</evidence>
<dbReference type="PANTHER" id="PTHR43845:SF1">
    <property type="entry name" value="BLR5969 PROTEIN"/>
    <property type="match status" value="1"/>
</dbReference>